<evidence type="ECO:0000259" key="9">
    <source>
        <dbReference type="Pfam" id="PF02878"/>
    </source>
</evidence>
<reference evidence="13 14" key="1">
    <citation type="submission" date="2017-09" db="EMBL/GenBank/DDBJ databases">
        <title>Arcobacter canalis sp. nov., a new species isolated from a water canal contaminated with urban sewage.</title>
        <authorList>
            <person name="Perez-Cataluna A."/>
            <person name="Salas-Masso N."/>
            <person name="Figueras M.J."/>
        </authorList>
    </citation>
    <scope>NUCLEOTIDE SEQUENCE [LARGE SCALE GENOMIC DNA]</scope>
    <source>
        <strain evidence="13 14">F98-3</strain>
    </source>
</reference>
<dbReference type="InterPro" id="IPR016055">
    <property type="entry name" value="A-D-PHexomutase_a/b/a-I/II/III"/>
</dbReference>
<evidence type="ECO:0000259" key="11">
    <source>
        <dbReference type="Pfam" id="PF02880"/>
    </source>
</evidence>
<dbReference type="PROSITE" id="PS00710">
    <property type="entry name" value="PGM_PMM"/>
    <property type="match status" value="1"/>
</dbReference>
<evidence type="ECO:0000256" key="1">
    <source>
        <dbReference type="ARBA" id="ARBA00001946"/>
    </source>
</evidence>
<name>A0A2G1DHA2_9BACT</name>
<dbReference type="GO" id="GO:0004614">
    <property type="term" value="F:phosphoglucomutase activity"/>
    <property type="evidence" value="ECO:0007669"/>
    <property type="project" value="UniProtKB-EC"/>
</dbReference>
<dbReference type="EC" id="5.4.2.8" evidence="12"/>
<dbReference type="GO" id="GO:0000287">
    <property type="term" value="F:magnesium ion binding"/>
    <property type="evidence" value="ECO:0007669"/>
    <property type="project" value="InterPro"/>
</dbReference>
<evidence type="ECO:0000313" key="13">
    <source>
        <dbReference type="EMBL" id="PHO17857.1"/>
    </source>
</evidence>
<feature type="domain" description="Alpha-D-phosphohexomutase alpha/beta/alpha" evidence="9">
    <location>
        <begin position="5"/>
        <end position="122"/>
    </location>
</feature>
<dbReference type="AlphaFoldDB" id="A0A2G1DHA2"/>
<dbReference type="Pfam" id="PF02880">
    <property type="entry name" value="PGM_PMM_III"/>
    <property type="match status" value="1"/>
</dbReference>
<dbReference type="GO" id="GO:0005975">
    <property type="term" value="P:carbohydrate metabolic process"/>
    <property type="evidence" value="ECO:0007669"/>
    <property type="project" value="InterPro"/>
</dbReference>
<proteinExistence type="inferred from homology"/>
<dbReference type="Gene3D" id="3.30.310.50">
    <property type="entry name" value="Alpha-D-phosphohexomutase, C-terminal domain"/>
    <property type="match status" value="1"/>
</dbReference>
<dbReference type="InterPro" id="IPR005846">
    <property type="entry name" value="A-D-PHexomutase_a/b/a-III"/>
</dbReference>
<dbReference type="CDD" id="cd03089">
    <property type="entry name" value="PMM_PGM"/>
    <property type="match status" value="1"/>
</dbReference>
<dbReference type="Pfam" id="PF00408">
    <property type="entry name" value="PGM_PMM_IV"/>
    <property type="match status" value="1"/>
</dbReference>
<evidence type="ECO:0000256" key="7">
    <source>
        <dbReference type="RuleBase" id="RU004326"/>
    </source>
</evidence>
<reference evidence="12 15" key="2">
    <citation type="submission" date="2018-08" db="EMBL/GenBank/DDBJ databases">
        <title>Complete genome of the Arcobacter molluscorum type strain LMG 25693.</title>
        <authorList>
            <person name="Miller W.G."/>
            <person name="Yee E."/>
            <person name="Bono J.L."/>
        </authorList>
    </citation>
    <scope>NUCLEOTIDE SEQUENCE [LARGE SCALE GENOMIC DNA]</scope>
    <source>
        <strain evidence="12 15">CECT 7696</strain>
    </source>
</reference>
<dbReference type="InterPro" id="IPR005841">
    <property type="entry name" value="Alpha-D-phosphohexomutase_SF"/>
</dbReference>
<dbReference type="Pfam" id="PF02879">
    <property type="entry name" value="PGM_PMM_II"/>
    <property type="match status" value="1"/>
</dbReference>
<dbReference type="Proteomes" id="UP000221222">
    <property type="component" value="Unassembled WGS sequence"/>
</dbReference>
<dbReference type="Pfam" id="PF02878">
    <property type="entry name" value="PGM_PMM_I"/>
    <property type="match status" value="1"/>
</dbReference>
<gene>
    <name evidence="12" type="ORF">AMOL_0028</name>
    <name evidence="13" type="ORF">CPU12_07935</name>
</gene>
<dbReference type="GO" id="GO:0004615">
    <property type="term" value="F:phosphomannomutase activity"/>
    <property type="evidence" value="ECO:0007669"/>
    <property type="project" value="UniProtKB-EC"/>
</dbReference>
<comment type="similarity">
    <text evidence="2 7">Belongs to the phosphohexose mutase family.</text>
</comment>
<dbReference type="InterPro" id="IPR005843">
    <property type="entry name" value="A-D-PHexomutase_C"/>
</dbReference>
<dbReference type="EMBL" id="NXFY01000011">
    <property type="protein sequence ID" value="PHO17857.1"/>
    <property type="molecule type" value="Genomic_DNA"/>
</dbReference>
<evidence type="ECO:0000256" key="4">
    <source>
        <dbReference type="ARBA" id="ARBA00022723"/>
    </source>
</evidence>
<dbReference type="Proteomes" id="UP000262712">
    <property type="component" value="Chromosome"/>
</dbReference>
<accession>A0A2G1DHA2</accession>
<dbReference type="PANTHER" id="PTHR43771">
    <property type="entry name" value="PHOSPHOMANNOMUTASE"/>
    <property type="match status" value="1"/>
</dbReference>
<keyword evidence="6 12" id="KW-0413">Isomerase</keyword>
<dbReference type="SUPFAM" id="SSF55957">
    <property type="entry name" value="Phosphoglucomutase, C-terminal domain"/>
    <property type="match status" value="1"/>
</dbReference>
<evidence type="ECO:0000259" key="10">
    <source>
        <dbReference type="Pfam" id="PF02879"/>
    </source>
</evidence>
<dbReference type="Gene3D" id="3.40.120.10">
    <property type="entry name" value="Alpha-D-Glucose-1,6-Bisphosphate, subunit A, domain 3"/>
    <property type="match status" value="3"/>
</dbReference>
<comment type="cofactor">
    <cofactor evidence="1">
        <name>Mg(2+)</name>
        <dbReference type="ChEBI" id="CHEBI:18420"/>
    </cofactor>
</comment>
<keyword evidence="3" id="KW-0597">Phosphoprotein</keyword>
<keyword evidence="14" id="KW-1185">Reference proteome</keyword>
<keyword evidence="5 7" id="KW-0460">Magnesium</keyword>
<sequence length="465" mass="52884">MINKSIFREYDIRGIVEQELNEQSVKLIGYYLGLEVIKKTNKQPYVVIGYDARTHSPLLFEYLTSGFNKAGVKVLGIGLVATGVNYFASYQEFNGIRPNASVMITGSHNPSEYNGFKITINNKPFFADDIYKLGDVIIKNQDLKIEDNKQYEKINAKSLYVKYMVNEFKELKGFDVPFAIDCGNGVANTVLCEILDKLELKYEGLYCDPDGTFPNHHPDPSVEENLKDLKKVLEKEAEYGFAYDGDADRIAFLTKKYNVKGDILALLFAKTMKKPVVVGEVKCTQVMYDLINEMGKAIMYKTGHSNLKVKLKEVNAHLAAEVSGHIFFNDRFFGFDDAIYVTFRILELIKNGMNIDKEIEKLPKTYSTEEIKVKTTEEEKFLLIDKIKQLLQNPPASFPKILDIIDVDGVRINFRHGWGLVRASNTTPVLVTRFESTDKKIAIEYEEEVNKLIKLAKDELSNSSN</sequence>
<feature type="domain" description="Alpha-D-phosphohexomutase C-terminal" evidence="8">
    <location>
        <begin position="370"/>
        <end position="451"/>
    </location>
</feature>
<dbReference type="InterPro" id="IPR005845">
    <property type="entry name" value="A-D-PHexomutase_a/b/a-II"/>
</dbReference>
<evidence type="ECO:0000256" key="2">
    <source>
        <dbReference type="ARBA" id="ARBA00010231"/>
    </source>
</evidence>
<dbReference type="PANTHER" id="PTHR43771:SF2">
    <property type="entry name" value="PHOSPHOMANNOMUTASE_PHOSPHOGLUCOMUTASE"/>
    <property type="match status" value="1"/>
</dbReference>
<protein>
    <submittedName>
        <fullName evidence="13">Phospho-sugar mutase</fullName>
    </submittedName>
    <submittedName>
        <fullName evidence="12">Phosphomannomutase / phosphoglucomutase</fullName>
        <ecNumber evidence="12">5.4.2.2</ecNumber>
        <ecNumber evidence="12">5.4.2.8</ecNumber>
    </submittedName>
</protein>
<evidence type="ECO:0000313" key="15">
    <source>
        <dbReference type="Proteomes" id="UP000262712"/>
    </source>
</evidence>
<evidence type="ECO:0000259" key="8">
    <source>
        <dbReference type="Pfam" id="PF00408"/>
    </source>
</evidence>
<dbReference type="InterPro" id="IPR016066">
    <property type="entry name" value="A-D-PHexomutase_CS"/>
</dbReference>
<feature type="domain" description="Alpha-D-phosphohexomutase alpha/beta/alpha" evidence="10">
    <location>
        <begin position="160"/>
        <end position="255"/>
    </location>
</feature>
<dbReference type="InterPro" id="IPR005844">
    <property type="entry name" value="A-D-PHexomutase_a/b/a-I"/>
</dbReference>
<feature type="domain" description="Alpha-D-phosphohexomutase alpha/beta/alpha" evidence="11">
    <location>
        <begin position="261"/>
        <end position="366"/>
    </location>
</feature>
<dbReference type="PRINTS" id="PR00509">
    <property type="entry name" value="PGMPMM"/>
</dbReference>
<dbReference type="InterPro" id="IPR036900">
    <property type="entry name" value="A-D-PHexomutase_C_sf"/>
</dbReference>
<evidence type="ECO:0000256" key="3">
    <source>
        <dbReference type="ARBA" id="ARBA00022553"/>
    </source>
</evidence>
<keyword evidence="4 7" id="KW-0479">Metal-binding</keyword>
<dbReference type="RefSeq" id="WP_099342570.1">
    <property type="nucleotide sequence ID" value="NZ_CP032098.1"/>
</dbReference>
<dbReference type="SUPFAM" id="SSF53738">
    <property type="entry name" value="Phosphoglucomutase, first 3 domains"/>
    <property type="match status" value="3"/>
</dbReference>
<evidence type="ECO:0000313" key="14">
    <source>
        <dbReference type="Proteomes" id="UP000221222"/>
    </source>
</evidence>
<organism evidence="13 14">
    <name type="scientific">Malaciobacter molluscorum LMG 25693</name>
    <dbReference type="NCBI Taxonomy" id="870501"/>
    <lineage>
        <taxon>Bacteria</taxon>
        <taxon>Pseudomonadati</taxon>
        <taxon>Campylobacterota</taxon>
        <taxon>Epsilonproteobacteria</taxon>
        <taxon>Campylobacterales</taxon>
        <taxon>Arcobacteraceae</taxon>
        <taxon>Malaciobacter</taxon>
    </lineage>
</organism>
<dbReference type="EC" id="5.4.2.2" evidence="12"/>
<evidence type="ECO:0000256" key="5">
    <source>
        <dbReference type="ARBA" id="ARBA00022842"/>
    </source>
</evidence>
<evidence type="ECO:0000256" key="6">
    <source>
        <dbReference type="ARBA" id="ARBA00023235"/>
    </source>
</evidence>
<dbReference type="KEGG" id="amol:AMOL_0028"/>
<evidence type="ECO:0000313" key="12">
    <source>
        <dbReference type="EMBL" id="AXX91069.1"/>
    </source>
</evidence>
<dbReference type="EMBL" id="CP032098">
    <property type="protein sequence ID" value="AXX91069.1"/>
    <property type="molecule type" value="Genomic_DNA"/>
</dbReference>